<organism evidence="3 4">
    <name type="scientific">Halogeometricum limi</name>
    <dbReference type="NCBI Taxonomy" id="555875"/>
    <lineage>
        <taxon>Archaea</taxon>
        <taxon>Methanobacteriati</taxon>
        <taxon>Methanobacteriota</taxon>
        <taxon>Stenosarchaea group</taxon>
        <taxon>Halobacteria</taxon>
        <taxon>Halobacteriales</taxon>
        <taxon>Haloferacaceae</taxon>
        <taxon>Halogeometricum</taxon>
    </lineage>
</organism>
<evidence type="ECO:0000313" key="3">
    <source>
        <dbReference type="EMBL" id="SFR54185.1"/>
    </source>
</evidence>
<keyword evidence="4" id="KW-1185">Reference proteome</keyword>
<accession>A0A1I6HI90</accession>
<feature type="domain" description="DUF7130" evidence="2">
    <location>
        <begin position="52"/>
        <end position="101"/>
    </location>
</feature>
<feature type="compositionally biased region" description="Polar residues" evidence="1">
    <location>
        <begin position="1"/>
        <end position="12"/>
    </location>
</feature>
<evidence type="ECO:0000313" key="4">
    <source>
        <dbReference type="Proteomes" id="UP000243250"/>
    </source>
</evidence>
<dbReference type="RefSeq" id="WP_245758347.1">
    <property type="nucleotide sequence ID" value="NZ_FOYS01000003.1"/>
</dbReference>
<sequence length="101" mass="11212">MAAEITQQSTKTARTETPVRPAEPDAQLTPRPPETSAETTSRAVLPGVTLPNKRIANQYFGESYLVWRCADCGETGSLAQFPVYCPDCNADREALFYWLED</sequence>
<gene>
    <name evidence="3" type="ORF">SAMN04488124_2279</name>
</gene>
<dbReference type="SUPFAM" id="SSF57802">
    <property type="entry name" value="Rubredoxin-like"/>
    <property type="match status" value="1"/>
</dbReference>
<dbReference type="Proteomes" id="UP000243250">
    <property type="component" value="Unassembled WGS sequence"/>
</dbReference>
<dbReference type="STRING" id="555875.SAMN04488124_2279"/>
<evidence type="ECO:0000256" key="1">
    <source>
        <dbReference type="SAM" id="MobiDB-lite"/>
    </source>
</evidence>
<proteinExistence type="predicted"/>
<feature type="region of interest" description="Disordered" evidence="1">
    <location>
        <begin position="1"/>
        <end position="44"/>
    </location>
</feature>
<reference evidence="4" key="1">
    <citation type="submission" date="2016-10" db="EMBL/GenBank/DDBJ databases">
        <authorList>
            <person name="Varghese N."/>
            <person name="Submissions S."/>
        </authorList>
    </citation>
    <scope>NUCLEOTIDE SEQUENCE [LARGE SCALE GENOMIC DNA]</scope>
    <source>
        <strain evidence="4">CGMCC 1.8711</strain>
    </source>
</reference>
<dbReference type="AlphaFoldDB" id="A0A1I6HI90"/>
<dbReference type="EMBL" id="FOYS01000003">
    <property type="protein sequence ID" value="SFR54185.1"/>
    <property type="molecule type" value="Genomic_DNA"/>
</dbReference>
<dbReference type="InterPro" id="IPR055554">
    <property type="entry name" value="DUF7130"/>
</dbReference>
<dbReference type="Pfam" id="PF23458">
    <property type="entry name" value="DUF7130"/>
    <property type="match status" value="1"/>
</dbReference>
<evidence type="ECO:0000259" key="2">
    <source>
        <dbReference type="Pfam" id="PF23458"/>
    </source>
</evidence>
<protein>
    <recommendedName>
        <fullName evidence="2">DUF7130 domain-containing protein</fullName>
    </recommendedName>
</protein>
<name>A0A1I6HI90_9EURY</name>